<accession>A0ABW3VSP6</accession>
<dbReference type="Gene3D" id="3.30.1340.30">
    <property type="match status" value="1"/>
</dbReference>
<dbReference type="Proteomes" id="UP001597182">
    <property type="component" value="Unassembled WGS sequence"/>
</dbReference>
<reference evidence="6" key="1">
    <citation type="journal article" date="2019" name="Int. J. Syst. Evol. Microbiol.">
        <title>The Global Catalogue of Microorganisms (GCM) 10K type strain sequencing project: providing services to taxonomists for standard genome sequencing and annotation.</title>
        <authorList>
            <consortium name="The Broad Institute Genomics Platform"/>
            <consortium name="The Broad Institute Genome Sequencing Center for Infectious Disease"/>
            <person name="Wu L."/>
            <person name="Ma J."/>
        </authorList>
    </citation>
    <scope>NUCLEOTIDE SEQUENCE [LARGE SCALE GENOMIC DNA]</scope>
    <source>
        <strain evidence="6">CCUG 49018</strain>
    </source>
</reference>
<dbReference type="SUPFAM" id="SSF52402">
    <property type="entry name" value="Adenine nucleotide alpha hydrolases-like"/>
    <property type="match status" value="2"/>
</dbReference>
<evidence type="ECO:0000256" key="2">
    <source>
        <dbReference type="PROSITE-ProRule" id="PRU00703"/>
    </source>
</evidence>
<dbReference type="Pfam" id="PF00582">
    <property type="entry name" value="Usp"/>
    <property type="match status" value="2"/>
</dbReference>
<dbReference type="PANTHER" id="PTHR43080:SF29">
    <property type="entry name" value="OS02G0818000 PROTEIN"/>
    <property type="match status" value="1"/>
</dbReference>
<dbReference type="InterPro" id="IPR051257">
    <property type="entry name" value="Diverse_CBS-Domain"/>
</dbReference>
<dbReference type="PROSITE" id="PS51371">
    <property type="entry name" value="CBS"/>
    <property type="match status" value="2"/>
</dbReference>
<evidence type="ECO:0000259" key="3">
    <source>
        <dbReference type="PROSITE" id="PS50914"/>
    </source>
</evidence>
<dbReference type="InterPro" id="IPR000644">
    <property type="entry name" value="CBS_dom"/>
</dbReference>
<gene>
    <name evidence="5" type="ORF">ACFQ34_30840</name>
</gene>
<evidence type="ECO:0000313" key="6">
    <source>
        <dbReference type="Proteomes" id="UP001597182"/>
    </source>
</evidence>
<dbReference type="InterPro" id="IPR046342">
    <property type="entry name" value="CBS_dom_sf"/>
</dbReference>
<dbReference type="PANTHER" id="PTHR43080">
    <property type="entry name" value="CBS DOMAIN-CONTAINING PROTEIN CBSX3, MITOCHONDRIAL"/>
    <property type="match status" value="1"/>
</dbReference>
<feature type="domain" description="BON" evidence="3">
    <location>
        <begin position="151"/>
        <end position="220"/>
    </location>
</feature>
<dbReference type="Pfam" id="PF04972">
    <property type="entry name" value="BON"/>
    <property type="match status" value="1"/>
</dbReference>
<evidence type="ECO:0000259" key="4">
    <source>
        <dbReference type="PROSITE" id="PS51371"/>
    </source>
</evidence>
<dbReference type="InterPro" id="IPR014729">
    <property type="entry name" value="Rossmann-like_a/b/a_fold"/>
</dbReference>
<dbReference type="Gene3D" id="3.40.50.620">
    <property type="entry name" value="HUPs"/>
    <property type="match status" value="2"/>
</dbReference>
<comment type="caution">
    <text evidence="5">The sequence shown here is derived from an EMBL/GenBank/DDBJ whole genome shotgun (WGS) entry which is preliminary data.</text>
</comment>
<keyword evidence="1 2" id="KW-0129">CBS domain</keyword>
<dbReference type="SMART" id="SM00116">
    <property type="entry name" value="CBS"/>
    <property type="match status" value="2"/>
</dbReference>
<name>A0ABW3VSP6_9PSEU</name>
<dbReference type="EMBL" id="JBHTMB010000307">
    <property type="protein sequence ID" value="MFD1237703.1"/>
    <property type="molecule type" value="Genomic_DNA"/>
</dbReference>
<dbReference type="InterPro" id="IPR007055">
    <property type="entry name" value="BON_dom"/>
</dbReference>
<dbReference type="SUPFAM" id="SSF54631">
    <property type="entry name" value="CBS-domain pair"/>
    <property type="match status" value="1"/>
</dbReference>
<organism evidence="5 6">
    <name type="scientific">Pseudonocardia benzenivorans</name>
    <dbReference type="NCBI Taxonomy" id="228005"/>
    <lineage>
        <taxon>Bacteria</taxon>
        <taxon>Bacillati</taxon>
        <taxon>Actinomycetota</taxon>
        <taxon>Actinomycetes</taxon>
        <taxon>Pseudonocardiales</taxon>
        <taxon>Pseudonocardiaceae</taxon>
        <taxon>Pseudonocardia</taxon>
    </lineage>
</organism>
<dbReference type="InterPro" id="IPR006016">
    <property type="entry name" value="UspA"/>
</dbReference>
<dbReference type="Pfam" id="PF00571">
    <property type="entry name" value="CBS"/>
    <property type="match status" value="2"/>
</dbReference>
<keyword evidence="6" id="KW-1185">Reference proteome</keyword>
<dbReference type="RefSeq" id="WP_346091449.1">
    <property type="nucleotide sequence ID" value="NZ_BAABKS010000024.1"/>
</dbReference>
<sequence length="513" mass="53151">MTAVARGVLRRTLVRDVMTTDVVSVAPDTSFDEVTRVLVERGIRAVPVLEGGVLVGVVTEADLVRRAEQRDPDRLGAPGWSVHDARTDRPTTAADVMSTPAIYVLQDASVAEAARRMRIRSVGWLPVLDEVGGRVVGVLGRSDVLAVFLRDDAELRAEVVDEVFAHFLHVGAGEVEVGVRDGVVTLRGRLATRSDVELAVALVARLEGVVSVVDELTYGPPPGGSPAGAPGGAPVGDEAARGGTVVVAVDVSASARAAVWWAGDVAAACGARLRLVHAVRPEDGRDSPAAAVLRELCADAERAGVSDVDSVMVTGTPAEVLAAHAVGARLLVLGSAGARSGPGMTGPLARLLAEGVECPLAVVRGAAVELPAPRQGPVVVGVDGSAPARAAADLAADLAAGWGASVRLVHSWTELRRDPDGRLHLDGEHRGEEQAAARRLLDAEAERVRQRVQGLSVGTELGEEPALSTLLHQARGARAVVVGHREHAATGTTQASVLQGLLAFAPCPVIRVR</sequence>
<dbReference type="Gene3D" id="3.10.580.10">
    <property type="entry name" value="CBS-domain"/>
    <property type="match status" value="1"/>
</dbReference>
<evidence type="ECO:0000256" key="1">
    <source>
        <dbReference type="ARBA" id="ARBA00023122"/>
    </source>
</evidence>
<dbReference type="PROSITE" id="PS50914">
    <property type="entry name" value="BON"/>
    <property type="match status" value="1"/>
</dbReference>
<feature type="domain" description="CBS" evidence="4">
    <location>
        <begin position="18"/>
        <end position="74"/>
    </location>
</feature>
<evidence type="ECO:0000313" key="5">
    <source>
        <dbReference type="EMBL" id="MFD1237703.1"/>
    </source>
</evidence>
<proteinExistence type="predicted"/>
<feature type="domain" description="CBS" evidence="4">
    <location>
        <begin position="97"/>
        <end position="154"/>
    </location>
</feature>
<protein>
    <submittedName>
        <fullName evidence="5">CBS domain-containing protein</fullName>
    </submittedName>
</protein>